<dbReference type="Proteomes" id="UP001497525">
    <property type="component" value="Unassembled WGS sequence"/>
</dbReference>
<feature type="compositionally biased region" description="Polar residues" evidence="1">
    <location>
        <begin position="136"/>
        <end position="147"/>
    </location>
</feature>
<dbReference type="AlphaFoldDB" id="A0AAV2TLE7"/>
<evidence type="ECO:0000313" key="3">
    <source>
        <dbReference type="Proteomes" id="UP001497525"/>
    </source>
</evidence>
<evidence type="ECO:0000313" key="2">
    <source>
        <dbReference type="EMBL" id="CAL5137281.1"/>
    </source>
</evidence>
<protein>
    <submittedName>
        <fullName evidence="2">Uncharacterized protein</fullName>
    </submittedName>
</protein>
<feature type="region of interest" description="Disordered" evidence="1">
    <location>
        <begin position="232"/>
        <end position="255"/>
    </location>
</feature>
<feature type="region of interest" description="Disordered" evidence="1">
    <location>
        <begin position="23"/>
        <end position="52"/>
    </location>
</feature>
<feature type="region of interest" description="Disordered" evidence="1">
    <location>
        <begin position="114"/>
        <end position="177"/>
    </location>
</feature>
<organism evidence="2 3">
    <name type="scientific">Calicophoron daubneyi</name>
    <name type="common">Rumen fluke</name>
    <name type="synonym">Paramphistomum daubneyi</name>
    <dbReference type="NCBI Taxonomy" id="300641"/>
    <lineage>
        <taxon>Eukaryota</taxon>
        <taxon>Metazoa</taxon>
        <taxon>Spiralia</taxon>
        <taxon>Lophotrochozoa</taxon>
        <taxon>Platyhelminthes</taxon>
        <taxon>Trematoda</taxon>
        <taxon>Digenea</taxon>
        <taxon>Plagiorchiida</taxon>
        <taxon>Pronocephalata</taxon>
        <taxon>Paramphistomoidea</taxon>
        <taxon>Paramphistomidae</taxon>
        <taxon>Calicophoron</taxon>
    </lineage>
</organism>
<feature type="region of interest" description="Disordered" evidence="1">
    <location>
        <begin position="283"/>
        <end position="306"/>
    </location>
</feature>
<dbReference type="EMBL" id="CAXLJL010000378">
    <property type="protein sequence ID" value="CAL5137281.1"/>
    <property type="molecule type" value="Genomic_DNA"/>
</dbReference>
<feature type="compositionally biased region" description="Basic and acidic residues" evidence="1">
    <location>
        <begin position="285"/>
        <end position="298"/>
    </location>
</feature>
<sequence>MLASVGSNQYDVLCGSGELRNLNSDRNAQSRAGDGTDLEIRIPHSAKPPSPRCSAMELKAFASLVIQTRDLLQQTKQKFDKRVWSEIAMKMYSDGWPERSWLSVKRRGERILRDSPATVSSRNKEKSPLPSVVNMDASSVPVSTSITHPCASRDSSSVVTVPSGSGGFTDQSRGVSEDWRMPPPLIPSSEAAADILVIRQKSRCPMNVTSSICSSRISCGPQILSVCSKAVPNTSNTSSQTTNGPPGMSNGTLNTVRSTLPMTISPPTPVLQTIDTGCKTLTEVSPHENHDSTHDKGKQTSTVSGPNTTALVVPSSLRSSSIPQSSVCDQEFTRRMEIYKLKQDVLQLKRAYWIAKLKELSTEIPSVLG</sequence>
<reference evidence="2" key="1">
    <citation type="submission" date="2024-06" db="EMBL/GenBank/DDBJ databases">
        <authorList>
            <person name="Liu X."/>
            <person name="Lenzi L."/>
            <person name="Haldenby T S."/>
            <person name="Uol C."/>
        </authorList>
    </citation>
    <scope>NUCLEOTIDE SEQUENCE</scope>
</reference>
<name>A0AAV2TLE7_CALDB</name>
<gene>
    <name evidence="2" type="ORF">CDAUBV1_LOCUS11609</name>
</gene>
<evidence type="ECO:0000256" key="1">
    <source>
        <dbReference type="SAM" id="MobiDB-lite"/>
    </source>
</evidence>
<feature type="compositionally biased region" description="Low complexity" evidence="1">
    <location>
        <begin position="233"/>
        <end position="243"/>
    </location>
</feature>
<accession>A0AAV2TLE7</accession>
<comment type="caution">
    <text evidence="2">The sequence shown here is derived from an EMBL/GenBank/DDBJ whole genome shotgun (WGS) entry which is preliminary data.</text>
</comment>
<proteinExistence type="predicted"/>